<dbReference type="GO" id="GO:0005524">
    <property type="term" value="F:ATP binding"/>
    <property type="evidence" value="ECO:0007669"/>
    <property type="project" value="UniProtKB-UniRule"/>
</dbReference>
<dbReference type="AlphaFoldDB" id="A0A1Y2HGM8"/>
<dbReference type="PROSITE" id="PS00107">
    <property type="entry name" value="PROTEIN_KINASE_ATP"/>
    <property type="match status" value="1"/>
</dbReference>
<dbReference type="PANTHER" id="PTHR24058">
    <property type="entry name" value="DUAL SPECIFICITY PROTEIN KINASE"/>
    <property type="match status" value="1"/>
</dbReference>
<feature type="binding site" evidence="11">
    <location>
        <position position="176"/>
    </location>
    <ligand>
        <name>ATP</name>
        <dbReference type="ChEBI" id="CHEBI:30616"/>
    </ligand>
</feature>
<dbReference type="InterPro" id="IPR017441">
    <property type="entry name" value="Protein_kinase_ATP_BS"/>
</dbReference>
<feature type="region of interest" description="Disordered" evidence="13">
    <location>
        <begin position="1"/>
        <end position="80"/>
    </location>
</feature>
<dbReference type="InterPro" id="IPR000719">
    <property type="entry name" value="Prot_kinase_dom"/>
</dbReference>
<dbReference type="OrthoDB" id="9332038at2759"/>
<dbReference type="Proteomes" id="UP000193411">
    <property type="component" value="Unassembled WGS sequence"/>
</dbReference>
<organism evidence="15 16">
    <name type="scientific">Catenaria anguillulae PL171</name>
    <dbReference type="NCBI Taxonomy" id="765915"/>
    <lineage>
        <taxon>Eukaryota</taxon>
        <taxon>Fungi</taxon>
        <taxon>Fungi incertae sedis</taxon>
        <taxon>Blastocladiomycota</taxon>
        <taxon>Blastocladiomycetes</taxon>
        <taxon>Blastocladiales</taxon>
        <taxon>Catenariaceae</taxon>
        <taxon>Catenaria</taxon>
    </lineage>
</organism>
<dbReference type="Pfam" id="PF00069">
    <property type="entry name" value="Pkinase"/>
    <property type="match status" value="1"/>
</dbReference>
<comment type="catalytic activity">
    <reaction evidence="10">
        <text>L-tyrosyl-[protein] + ATP = O-phospho-L-tyrosyl-[protein] + ADP + H(+)</text>
        <dbReference type="Rhea" id="RHEA:10596"/>
        <dbReference type="Rhea" id="RHEA-COMP:10136"/>
        <dbReference type="Rhea" id="RHEA-COMP:20101"/>
        <dbReference type="ChEBI" id="CHEBI:15378"/>
        <dbReference type="ChEBI" id="CHEBI:30616"/>
        <dbReference type="ChEBI" id="CHEBI:46858"/>
        <dbReference type="ChEBI" id="CHEBI:61978"/>
        <dbReference type="ChEBI" id="CHEBI:456216"/>
        <dbReference type="EC" id="2.7.12.1"/>
    </reaction>
</comment>
<reference evidence="15 16" key="1">
    <citation type="submission" date="2016-07" db="EMBL/GenBank/DDBJ databases">
        <title>Pervasive Adenine N6-methylation of Active Genes in Fungi.</title>
        <authorList>
            <consortium name="DOE Joint Genome Institute"/>
            <person name="Mondo S.J."/>
            <person name="Dannebaum R.O."/>
            <person name="Kuo R.C."/>
            <person name="Labutti K."/>
            <person name="Haridas S."/>
            <person name="Kuo A."/>
            <person name="Salamov A."/>
            <person name="Ahrendt S.R."/>
            <person name="Lipzen A."/>
            <person name="Sullivan W."/>
            <person name="Andreopoulos W.B."/>
            <person name="Clum A."/>
            <person name="Lindquist E."/>
            <person name="Daum C."/>
            <person name="Ramamoorthy G.K."/>
            <person name="Gryganskyi A."/>
            <person name="Culley D."/>
            <person name="Magnuson J.K."/>
            <person name="James T.Y."/>
            <person name="O'Malley M.A."/>
            <person name="Stajich J.E."/>
            <person name="Spatafora J.W."/>
            <person name="Visel A."/>
            <person name="Grigoriev I.V."/>
        </authorList>
    </citation>
    <scope>NUCLEOTIDE SEQUENCE [LARGE SCALE GENOMIC DNA]</scope>
    <source>
        <strain evidence="15 16">PL171</strain>
    </source>
</reference>
<evidence type="ECO:0000256" key="4">
    <source>
        <dbReference type="ARBA" id="ARBA00022679"/>
    </source>
</evidence>
<dbReference type="Gene3D" id="1.10.510.10">
    <property type="entry name" value="Transferase(Phosphotransferase) domain 1"/>
    <property type="match status" value="1"/>
</dbReference>
<evidence type="ECO:0000256" key="2">
    <source>
        <dbReference type="ARBA" id="ARBA00013203"/>
    </source>
</evidence>
<evidence type="ECO:0000256" key="1">
    <source>
        <dbReference type="ARBA" id="ARBA00008867"/>
    </source>
</evidence>
<dbReference type="PANTHER" id="PTHR24058:SF22">
    <property type="entry name" value="DUAL SPECIFICITY TYROSINE-PHOSPHORYLATION-REGULATED KINASE 4"/>
    <property type="match status" value="1"/>
</dbReference>
<dbReference type="SMART" id="SM00220">
    <property type="entry name" value="S_TKc"/>
    <property type="match status" value="1"/>
</dbReference>
<evidence type="ECO:0000256" key="6">
    <source>
        <dbReference type="ARBA" id="ARBA00022777"/>
    </source>
</evidence>
<evidence type="ECO:0000256" key="11">
    <source>
        <dbReference type="PROSITE-ProRule" id="PRU10141"/>
    </source>
</evidence>
<proteinExistence type="inferred from homology"/>
<evidence type="ECO:0000256" key="3">
    <source>
        <dbReference type="ARBA" id="ARBA00022527"/>
    </source>
</evidence>
<feature type="compositionally biased region" description="Polar residues" evidence="13">
    <location>
        <begin position="50"/>
        <end position="75"/>
    </location>
</feature>
<dbReference type="Gene3D" id="3.30.10.30">
    <property type="entry name" value="DYRK"/>
    <property type="match status" value="1"/>
</dbReference>
<dbReference type="STRING" id="765915.A0A1Y2HGM8"/>
<evidence type="ECO:0000256" key="10">
    <source>
        <dbReference type="ARBA" id="ARBA00051680"/>
    </source>
</evidence>
<keyword evidence="3 12" id="KW-0723">Serine/threonine-protein kinase</keyword>
<keyword evidence="5 11" id="KW-0547">Nucleotide-binding</keyword>
<gene>
    <name evidence="15" type="ORF">BCR44DRAFT_1225734</name>
</gene>
<comment type="catalytic activity">
    <reaction evidence="8">
        <text>L-seryl-[protein] + ATP = O-phospho-L-seryl-[protein] + ADP + H(+)</text>
        <dbReference type="Rhea" id="RHEA:17989"/>
        <dbReference type="Rhea" id="RHEA-COMP:9863"/>
        <dbReference type="Rhea" id="RHEA-COMP:11604"/>
        <dbReference type="ChEBI" id="CHEBI:15378"/>
        <dbReference type="ChEBI" id="CHEBI:29999"/>
        <dbReference type="ChEBI" id="CHEBI:30616"/>
        <dbReference type="ChEBI" id="CHEBI:83421"/>
        <dbReference type="ChEBI" id="CHEBI:456216"/>
        <dbReference type="EC" id="2.7.12.1"/>
    </reaction>
</comment>
<evidence type="ECO:0000256" key="9">
    <source>
        <dbReference type="ARBA" id="ARBA00049308"/>
    </source>
</evidence>
<evidence type="ECO:0000256" key="12">
    <source>
        <dbReference type="RuleBase" id="RU000304"/>
    </source>
</evidence>
<keyword evidence="16" id="KW-1185">Reference proteome</keyword>
<name>A0A1Y2HGM8_9FUNG</name>
<dbReference type="InterPro" id="IPR011009">
    <property type="entry name" value="Kinase-like_dom_sf"/>
</dbReference>
<dbReference type="Gene3D" id="3.30.200.20">
    <property type="entry name" value="Phosphorylase Kinase, domain 1"/>
    <property type="match status" value="1"/>
</dbReference>
<dbReference type="InterPro" id="IPR050494">
    <property type="entry name" value="Ser_Thr_dual-spec_kinase"/>
</dbReference>
<evidence type="ECO:0000256" key="13">
    <source>
        <dbReference type="SAM" id="MobiDB-lite"/>
    </source>
</evidence>
<protein>
    <recommendedName>
        <fullName evidence="2">dual-specificity kinase</fullName>
        <ecNumber evidence="2">2.7.12.1</ecNumber>
    </recommendedName>
</protein>
<comment type="similarity">
    <text evidence="1">Belongs to the protein kinase superfamily. CMGC Ser/Thr protein kinase family. MNB/DYRK subfamily.</text>
</comment>
<dbReference type="GO" id="GO:0005856">
    <property type="term" value="C:cytoskeleton"/>
    <property type="evidence" value="ECO:0007669"/>
    <property type="project" value="TreeGrafter"/>
</dbReference>
<dbReference type="PROSITE" id="PS00108">
    <property type="entry name" value="PROTEIN_KINASE_ST"/>
    <property type="match status" value="1"/>
</dbReference>
<dbReference type="GO" id="GO:0004674">
    <property type="term" value="F:protein serine/threonine kinase activity"/>
    <property type="evidence" value="ECO:0007669"/>
    <property type="project" value="UniProtKB-KW"/>
</dbReference>
<dbReference type="InterPro" id="IPR042521">
    <property type="entry name" value="DYRK"/>
</dbReference>
<keyword evidence="4" id="KW-0808">Transferase</keyword>
<evidence type="ECO:0000256" key="7">
    <source>
        <dbReference type="ARBA" id="ARBA00022840"/>
    </source>
</evidence>
<sequence length="431" mass="48568">MLRANRVDAVTEGGAKPFAFGSKPSSQGASSTPNSSRNSSSRPSPRDTPVLSSPLSGTGTNATTDTPAPETTGSTPHDVIRSHGQQLTSAELYEVLEFPFVYYWGQNIYINGKKKQNGLSDALPNHGYDDSKGDYLIQSHDHVAYRFEIIEILGKGSFGQVVRAIDHKTKEPVALKIIRNKKRFTTQGEIEIRILEELKSWDPDDSANCVRMLDTFKFRGHLCIVFELLSINLYEFIKGNDFRGFSIGLIRRFSVQILNCLCLLWKNEIIHCDLKPENVLLKSPNKSNIKVIDFGSSCHLTEKAYTYIQSRFYRSPEVILGATYDMAIDMWSLGCILVELYTGYPIFPGENEQDQLWCMMEVLGPPDSDVMAVSERKNMFFDSNDQPIPFSNSKGKSRRINGKTLAQAVRCKDELFLDFIRKCLTWDPKNG</sequence>
<feature type="domain" description="Protein kinase" evidence="14">
    <location>
        <begin position="147"/>
        <end position="431"/>
    </location>
</feature>
<keyword evidence="7 11" id="KW-0067">ATP-binding</keyword>
<dbReference type="InterPro" id="IPR008271">
    <property type="entry name" value="Ser/Thr_kinase_AS"/>
</dbReference>
<comment type="caution">
    <text evidence="15">The sequence shown here is derived from an EMBL/GenBank/DDBJ whole genome shotgun (WGS) entry which is preliminary data.</text>
</comment>
<evidence type="ECO:0000313" key="16">
    <source>
        <dbReference type="Proteomes" id="UP000193411"/>
    </source>
</evidence>
<evidence type="ECO:0000259" key="14">
    <source>
        <dbReference type="PROSITE" id="PS50011"/>
    </source>
</evidence>
<accession>A0A1Y2HGM8</accession>
<dbReference type="SUPFAM" id="SSF56112">
    <property type="entry name" value="Protein kinase-like (PK-like)"/>
    <property type="match status" value="1"/>
</dbReference>
<feature type="compositionally biased region" description="Low complexity" evidence="13">
    <location>
        <begin position="30"/>
        <end position="43"/>
    </location>
</feature>
<dbReference type="PROSITE" id="PS50011">
    <property type="entry name" value="PROTEIN_KINASE_DOM"/>
    <property type="match status" value="1"/>
</dbReference>
<evidence type="ECO:0000313" key="15">
    <source>
        <dbReference type="EMBL" id="ORZ32853.1"/>
    </source>
</evidence>
<evidence type="ECO:0000256" key="8">
    <source>
        <dbReference type="ARBA" id="ARBA00049003"/>
    </source>
</evidence>
<evidence type="ECO:0000256" key="5">
    <source>
        <dbReference type="ARBA" id="ARBA00022741"/>
    </source>
</evidence>
<keyword evidence="6 15" id="KW-0418">Kinase</keyword>
<dbReference type="EMBL" id="MCFL01000041">
    <property type="protein sequence ID" value="ORZ32853.1"/>
    <property type="molecule type" value="Genomic_DNA"/>
</dbReference>
<dbReference type="GO" id="GO:0004712">
    <property type="term" value="F:protein serine/threonine/tyrosine kinase activity"/>
    <property type="evidence" value="ECO:0007669"/>
    <property type="project" value="UniProtKB-EC"/>
</dbReference>
<dbReference type="CDD" id="cd14210">
    <property type="entry name" value="PKc_DYRK"/>
    <property type="match status" value="1"/>
</dbReference>
<dbReference type="GO" id="GO:0005737">
    <property type="term" value="C:cytoplasm"/>
    <property type="evidence" value="ECO:0007669"/>
    <property type="project" value="TreeGrafter"/>
</dbReference>
<dbReference type="EC" id="2.7.12.1" evidence="2"/>
<comment type="catalytic activity">
    <reaction evidence="9">
        <text>L-threonyl-[protein] + ATP = O-phospho-L-threonyl-[protein] + ADP + H(+)</text>
        <dbReference type="Rhea" id="RHEA:46608"/>
        <dbReference type="Rhea" id="RHEA-COMP:11060"/>
        <dbReference type="Rhea" id="RHEA-COMP:11605"/>
        <dbReference type="ChEBI" id="CHEBI:15378"/>
        <dbReference type="ChEBI" id="CHEBI:30013"/>
        <dbReference type="ChEBI" id="CHEBI:30616"/>
        <dbReference type="ChEBI" id="CHEBI:61977"/>
        <dbReference type="ChEBI" id="CHEBI:456216"/>
        <dbReference type="EC" id="2.7.12.1"/>
    </reaction>
</comment>